<dbReference type="STRING" id="145388.A0A0D2MHU2"/>
<feature type="compositionally biased region" description="Acidic residues" evidence="1">
    <location>
        <begin position="132"/>
        <end position="157"/>
    </location>
</feature>
<dbReference type="EMBL" id="KK101610">
    <property type="protein sequence ID" value="KIZ00252.1"/>
    <property type="molecule type" value="Genomic_DNA"/>
</dbReference>
<accession>A0A0D2MHU2</accession>
<evidence type="ECO:0000256" key="1">
    <source>
        <dbReference type="SAM" id="MobiDB-lite"/>
    </source>
</evidence>
<dbReference type="KEGG" id="mng:MNEG_7707"/>
<protein>
    <recommendedName>
        <fullName evidence="4">Tudor domain-containing protein</fullName>
    </recommendedName>
</protein>
<name>A0A0D2MHU2_9CHLO</name>
<evidence type="ECO:0008006" key="4">
    <source>
        <dbReference type="Google" id="ProtNLM"/>
    </source>
</evidence>
<dbReference type="Proteomes" id="UP000054498">
    <property type="component" value="Unassembled WGS sequence"/>
</dbReference>
<sequence length="157" mass="17759">MGPAKREVKPPKHLAEFEGYSGARKRAKKERQVYRLLRVEDVQPALLAHEVHVLWPDDGVWYAAVIEKLDVPMLTAHVRYPETDEEENINLAELITERCIALVESRPRDVDLGPDEIPVADSSRLGGREMESGDEEYQEGQESDDEVLSDDEQVGGH</sequence>
<dbReference type="GeneID" id="25740583"/>
<gene>
    <name evidence="2" type="ORF">MNEG_7707</name>
</gene>
<keyword evidence="3" id="KW-1185">Reference proteome</keyword>
<dbReference type="OrthoDB" id="515814at2759"/>
<evidence type="ECO:0000313" key="2">
    <source>
        <dbReference type="EMBL" id="KIZ00252.1"/>
    </source>
</evidence>
<dbReference type="AlphaFoldDB" id="A0A0D2MHU2"/>
<organism evidence="2 3">
    <name type="scientific">Monoraphidium neglectum</name>
    <dbReference type="NCBI Taxonomy" id="145388"/>
    <lineage>
        <taxon>Eukaryota</taxon>
        <taxon>Viridiplantae</taxon>
        <taxon>Chlorophyta</taxon>
        <taxon>core chlorophytes</taxon>
        <taxon>Chlorophyceae</taxon>
        <taxon>CS clade</taxon>
        <taxon>Sphaeropleales</taxon>
        <taxon>Selenastraceae</taxon>
        <taxon>Monoraphidium</taxon>
    </lineage>
</organism>
<feature type="region of interest" description="Disordered" evidence="1">
    <location>
        <begin position="109"/>
        <end position="157"/>
    </location>
</feature>
<evidence type="ECO:0000313" key="3">
    <source>
        <dbReference type="Proteomes" id="UP000054498"/>
    </source>
</evidence>
<reference evidence="2 3" key="1">
    <citation type="journal article" date="2013" name="BMC Genomics">
        <title>Reconstruction of the lipid metabolism for the microalga Monoraphidium neglectum from its genome sequence reveals characteristics suitable for biofuel production.</title>
        <authorList>
            <person name="Bogen C."/>
            <person name="Al-Dilaimi A."/>
            <person name="Albersmeier A."/>
            <person name="Wichmann J."/>
            <person name="Grundmann M."/>
            <person name="Rupp O."/>
            <person name="Lauersen K.J."/>
            <person name="Blifernez-Klassen O."/>
            <person name="Kalinowski J."/>
            <person name="Goesmann A."/>
            <person name="Mussgnug J.H."/>
            <person name="Kruse O."/>
        </authorList>
    </citation>
    <scope>NUCLEOTIDE SEQUENCE [LARGE SCALE GENOMIC DNA]</scope>
    <source>
        <strain evidence="2 3">SAG 48.87</strain>
    </source>
</reference>
<proteinExistence type="predicted"/>
<dbReference type="RefSeq" id="XP_013899271.1">
    <property type="nucleotide sequence ID" value="XM_014043817.1"/>
</dbReference>